<protein>
    <submittedName>
        <fullName evidence="1">Uncharacterized protein</fullName>
    </submittedName>
</protein>
<reference evidence="1" key="1">
    <citation type="submission" date="2018-11" db="EMBL/GenBank/DDBJ databases">
        <authorList>
            <consortium name="Pathogen Informatics"/>
        </authorList>
    </citation>
    <scope>NUCLEOTIDE SEQUENCE</scope>
</reference>
<sequence length="151" mass="16826">MDSLLLELEHLPGGGPVYLPVEEAASSFSPYKYHKPPSTFSLSSDGTKCIEASPHRIVRSNDLSFLPFKQLQLGNELEMLRWLGKERKEAEEFGAERDGSSLISSGMAEAEHTWLSAHLATIETLIRVNLARIVTAERLADAFWYASEFEG</sequence>
<proteinExistence type="predicted"/>
<accession>A0A3S5BKP3</accession>
<evidence type="ECO:0000313" key="2">
    <source>
        <dbReference type="Proteomes" id="UP000784294"/>
    </source>
</evidence>
<comment type="caution">
    <text evidence="1">The sequence shown here is derived from an EMBL/GenBank/DDBJ whole genome shotgun (WGS) entry which is preliminary data.</text>
</comment>
<dbReference type="EMBL" id="CAAALY010090623">
    <property type="protein sequence ID" value="VEL27881.1"/>
    <property type="molecule type" value="Genomic_DNA"/>
</dbReference>
<gene>
    <name evidence="1" type="ORF">PXEA_LOCUS21321</name>
</gene>
<evidence type="ECO:0000313" key="1">
    <source>
        <dbReference type="EMBL" id="VEL27881.1"/>
    </source>
</evidence>
<name>A0A3S5BKP3_9PLAT</name>
<dbReference type="AlphaFoldDB" id="A0A3S5BKP3"/>
<dbReference type="Proteomes" id="UP000784294">
    <property type="component" value="Unassembled WGS sequence"/>
</dbReference>
<organism evidence="1 2">
    <name type="scientific">Protopolystoma xenopodis</name>
    <dbReference type="NCBI Taxonomy" id="117903"/>
    <lineage>
        <taxon>Eukaryota</taxon>
        <taxon>Metazoa</taxon>
        <taxon>Spiralia</taxon>
        <taxon>Lophotrochozoa</taxon>
        <taxon>Platyhelminthes</taxon>
        <taxon>Monogenea</taxon>
        <taxon>Polyopisthocotylea</taxon>
        <taxon>Polystomatidea</taxon>
        <taxon>Polystomatidae</taxon>
        <taxon>Protopolystoma</taxon>
    </lineage>
</organism>
<keyword evidence="2" id="KW-1185">Reference proteome</keyword>